<feature type="region of interest" description="Disordered" evidence="1">
    <location>
        <begin position="1"/>
        <end position="21"/>
    </location>
</feature>
<protein>
    <submittedName>
        <fullName evidence="2">Uncharacterized protein</fullName>
    </submittedName>
</protein>
<evidence type="ECO:0000256" key="1">
    <source>
        <dbReference type="SAM" id="MobiDB-lite"/>
    </source>
</evidence>
<dbReference type="EMBL" id="LHQR01000065">
    <property type="protein sequence ID" value="KXG48830.1"/>
    <property type="molecule type" value="Genomic_DNA"/>
</dbReference>
<keyword evidence="3" id="KW-1185">Reference proteome</keyword>
<dbReference type="Proteomes" id="UP000070168">
    <property type="component" value="Unassembled WGS sequence"/>
</dbReference>
<reference evidence="2 3" key="1">
    <citation type="journal article" date="2016" name="BMC Genomics">
        <title>Genome sequencing and secondary metabolism of the postharvest pathogen Penicillium griseofulvum.</title>
        <authorList>
            <person name="Banani H."/>
            <person name="Marcet-Houben M."/>
            <person name="Ballester A.R."/>
            <person name="Abbruscato P."/>
            <person name="Gonzalez-Candelas L."/>
            <person name="Gabaldon T."/>
            <person name="Spadaro D."/>
        </authorList>
    </citation>
    <scope>NUCLEOTIDE SEQUENCE [LARGE SCALE GENOMIC DNA]</scope>
    <source>
        <strain evidence="2 3">PG3</strain>
    </source>
</reference>
<accession>A0A135LIU3</accession>
<name>A0A135LIU3_PENPA</name>
<evidence type="ECO:0000313" key="2">
    <source>
        <dbReference type="EMBL" id="KXG48830.1"/>
    </source>
</evidence>
<sequence>MEKDSFTFVDVEDEDGHGKRKKIRKLKEQLDTLKRLHEDRLRQEESTNQADSSLIQKVASLQEQVRDLSYAVVEMKADYVEFDTQRQESTNQADPSLIQRLERLESTVKNLHKEGSTGEPRPNREYVLNAWSRAPPVSSPEQDGWGNWRDRSQISSEDKQPIYEGDIHADIRTIIAKEQTDPETADRWKAAFFDRYGLQWGIDCCKGNELSDLPITMTRLFNIRAHVLHGWSGADRCGSDTRSEILGICDEWIETWRFTSVCIPARQYSELCRMYYR</sequence>
<dbReference type="OrthoDB" id="4353690at2759"/>
<dbReference type="GeneID" id="63705713"/>
<comment type="caution">
    <text evidence="2">The sequence shown here is derived from an EMBL/GenBank/DDBJ whole genome shotgun (WGS) entry which is preliminary data.</text>
</comment>
<evidence type="ECO:0000313" key="3">
    <source>
        <dbReference type="Proteomes" id="UP000070168"/>
    </source>
</evidence>
<dbReference type="AlphaFoldDB" id="A0A135LIU3"/>
<organism evidence="2 3">
    <name type="scientific">Penicillium patulum</name>
    <name type="common">Penicillium griseofulvum</name>
    <dbReference type="NCBI Taxonomy" id="5078"/>
    <lineage>
        <taxon>Eukaryota</taxon>
        <taxon>Fungi</taxon>
        <taxon>Dikarya</taxon>
        <taxon>Ascomycota</taxon>
        <taxon>Pezizomycotina</taxon>
        <taxon>Eurotiomycetes</taxon>
        <taxon>Eurotiomycetidae</taxon>
        <taxon>Eurotiales</taxon>
        <taxon>Aspergillaceae</taxon>
        <taxon>Penicillium</taxon>
    </lineage>
</organism>
<gene>
    <name evidence="2" type="ORF">PGRI_027000</name>
</gene>
<dbReference type="RefSeq" id="XP_040647366.1">
    <property type="nucleotide sequence ID" value="XM_040790413.1"/>
</dbReference>
<proteinExistence type="predicted"/>